<keyword evidence="5" id="KW-1185">Reference proteome</keyword>
<gene>
    <name evidence="4" type="ORF">ACFSQ6_09090</name>
</gene>
<organism evidence="4 5">
    <name type="scientific">Sphingobacterium populi</name>
    <dbReference type="NCBI Taxonomy" id="1812824"/>
    <lineage>
        <taxon>Bacteria</taxon>
        <taxon>Pseudomonadati</taxon>
        <taxon>Bacteroidota</taxon>
        <taxon>Sphingobacteriia</taxon>
        <taxon>Sphingobacteriales</taxon>
        <taxon>Sphingobacteriaceae</taxon>
        <taxon>Sphingobacterium</taxon>
    </lineage>
</organism>
<evidence type="ECO:0000313" key="4">
    <source>
        <dbReference type="EMBL" id="MFD2743552.1"/>
    </source>
</evidence>
<dbReference type="EMBL" id="JBHUMB010000008">
    <property type="protein sequence ID" value="MFD2743552.1"/>
    <property type="molecule type" value="Genomic_DNA"/>
</dbReference>
<name>A0ABW5UCG7_9SPHI</name>
<dbReference type="PANTHER" id="PTHR44591">
    <property type="entry name" value="STRESS RESPONSE REGULATOR PROTEIN 1"/>
    <property type="match status" value="1"/>
</dbReference>
<comment type="caution">
    <text evidence="4">The sequence shown here is derived from an EMBL/GenBank/DDBJ whole genome shotgun (WGS) entry which is preliminary data.</text>
</comment>
<protein>
    <submittedName>
        <fullName evidence="4">Two-component system response regulator</fullName>
    </submittedName>
</protein>
<reference evidence="5" key="1">
    <citation type="journal article" date="2019" name="Int. J. Syst. Evol. Microbiol.">
        <title>The Global Catalogue of Microorganisms (GCM) 10K type strain sequencing project: providing services to taxonomists for standard genome sequencing and annotation.</title>
        <authorList>
            <consortium name="The Broad Institute Genomics Platform"/>
            <consortium name="The Broad Institute Genome Sequencing Center for Infectious Disease"/>
            <person name="Wu L."/>
            <person name="Ma J."/>
        </authorList>
    </citation>
    <scope>NUCLEOTIDE SEQUENCE [LARGE SCALE GENOMIC DNA]</scope>
    <source>
        <strain evidence="5">KCTC 42247</strain>
    </source>
</reference>
<dbReference type="RefSeq" id="WP_066757977.1">
    <property type="nucleotide sequence ID" value="NZ_JBHUMB010000008.1"/>
</dbReference>
<dbReference type="PANTHER" id="PTHR44591:SF3">
    <property type="entry name" value="RESPONSE REGULATORY DOMAIN-CONTAINING PROTEIN"/>
    <property type="match status" value="1"/>
</dbReference>
<evidence type="ECO:0000256" key="1">
    <source>
        <dbReference type="ARBA" id="ARBA00022553"/>
    </source>
</evidence>
<feature type="domain" description="Response regulatory" evidence="3">
    <location>
        <begin position="4"/>
        <end position="118"/>
    </location>
</feature>
<feature type="modified residue" description="4-aspartylphosphate" evidence="2">
    <location>
        <position position="53"/>
    </location>
</feature>
<dbReference type="InterPro" id="IPR011006">
    <property type="entry name" value="CheY-like_superfamily"/>
</dbReference>
<dbReference type="Pfam" id="PF00072">
    <property type="entry name" value="Response_reg"/>
    <property type="match status" value="1"/>
</dbReference>
<proteinExistence type="predicted"/>
<keyword evidence="1 2" id="KW-0597">Phosphoprotein</keyword>
<dbReference type="PROSITE" id="PS50110">
    <property type="entry name" value="RESPONSE_REGULATORY"/>
    <property type="match status" value="1"/>
</dbReference>
<dbReference type="InterPro" id="IPR050595">
    <property type="entry name" value="Bact_response_regulator"/>
</dbReference>
<evidence type="ECO:0000313" key="5">
    <source>
        <dbReference type="Proteomes" id="UP001597418"/>
    </source>
</evidence>
<accession>A0ABW5UCG7</accession>
<evidence type="ECO:0000256" key="2">
    <source>
        <dbReference type="PROSITE-ProRule" id="PRU00169"/>
    </source>
</evidence>
<evidence type="ECO:0000259" key="3">
    <source>
        <dbReference type="PROSITE" id="PS50110"/>
    </source>
</evidence>
<dbReference type="Gene3D" id="3.40.50.2300">
    <property type="match status" value="1"/>
</dbReference>
<dbReference type="InterPro" id="IPR001789">
    <property type="entry name" value="Sig_transdc_resp-reg_receiver"/>
</dbReference>
<dbReference type="Proteomes" id="UP001597418">
    <property type="component" value="Unassembled WGS sequence"/>
</dbReference>
<dbReference type="SMART" id="SM00448">
    <property type="entry name" value="REC"/>
    <property type="match status" value="1"/>
</dbReference>
<sequence>MRKKVLIFEDDPATAEFSGILAEQLGFDTAYRTTTANVITDVIQESPDLVIMDNWIAGEGGYKSIELLKANPSTAHIPIVFYSAGNDFAQIAHGSKADAYLVKPFDIGEFEEIISRLLA</sequence>
<dbReference type="SUPFAM" id="SSF52172">
    <property type="entry name" value="CheY-like"/>
    <property type="match status" value="1"/>
</dbReference>